<keyword evidence="5" id="KW-1185">Reference proteome</keyword>
<feature type="region of interest" description="Disordered" evidence="2">
    <location>
        <begin position="72"/>
        <end position="198"/>
    </location>
</feature>
<dbReference type="Proteomes" id="UP000053477">
    <property type="component" value="Unassembled WGS sequence"/>
</dbReference>
<dbReference type="CDD" id="cd14686">
    <property type="entry name" value="bZIP"/>
    <property type="match status" value="1"/>
</dbReference>
<evidence type="ECO:0000313" key="5">
    <source>
        <dbReference type="Proteomes" id="UP000053477"/>
    </source>
</evidence>
<feature type="compositionally biased region" description="Polar residues" evidence="2">
    <location>
        <begin position="1"/>
        <end position="16"/>
    </location>
</feature>
<protein>
    <recommendedName>
        <fullName evidence="3">BZIP domain-containing protein</fullName>
    </recommendedName>
</protein>
<dbReference type="InterPro" id="IPR004827">
    <property type="entry name" value="bZIP"/>
</dbReference>
<feature type="compositionally biased region" description="Basic and acidic residues" evidence="2">
    <location>
        <begin position="30"/>
        <end position="39"/>
    </location>
</feature>
<dbReference type="OrthoDB" id="3264307at2759"/>
<dbReference type="Gene3D" id="1.20.5.170">
    <property type="match status" value="1"/>
</dbReference>
<proteinExistence type="predicted"/>
<dbReference type="AlphaFoldDB" id="A0A0H2RX29"/>
<dbReference type="STRING" id="27342.A0A0H2RX29"/>
<reference evidence="4 5" key="1">
    <citation type="submission" date="2015-04" db="EMBL/GenBank/DDBJ databases">
        <title>Complete genome sequence of Schizopora paradoxa KUC8140, a cosmopolitan wood degrader in East Asia.</title>
        <authorList>
            <consortium name="DOE Joint Genome Institute"/>
            <person name="Min B."/>
            <person name="Park H."/>
            <person name="Jang Y."/>
            <person name="Kim J.-J."/>
            <person name="Kim K.H."/>
            <person name="Pangilinan J."/>
            <person name="Lipzen A."/>
            <person name="Riley R."/>
            <person name="Grigoriev I.V."/>
            <person name="Spatafora J.W."/>
            <person name="Choi I.-G."/>
        </authorList>
    </citation>
    <scope>NUCLEOTIDE SEQUENCE [LARGE SCALE GENOMIC DNA]</scope>
    <source>
        <strain evidence="4 5">KUC8140</strain>
    </source>
</reference>
<gene>
    <name evidence="4" type="ORF">SCHPADRAFT_337581</name>
</gene>
<dbReference type="PROSITE" id="PS50217">
    <property type="entry name" value="BZIP"/>
    <property type="match status" value="1"/>
</dbReference>
<dbReference type="SMART" id="SM00338">
    <property type="entry name" value="BRLZ"/>
    <property type="match status" value="1"/>
</dbReference>
<sequence>MASPLTQHDPSSSRNTLDAAGDALHQSQSTKDRRRERNRLAAQKHRLRRNERMNQLEQQVLALQQEKSILLARIDEHNGGPGLRSAGDKESTRPKAPPTPPTSAEGSSHSEDADDDDEEDDDDCVSLPPRSAAALLSPHATKRQRLSLEPPLSLLHSHSSSSPSPAPSHRSSASLALPPPLSAPSSAHPLHTPLPSIDDALASHSHHAAYTRRLEDRIVELERWTEDLNGELADALDSHARSADDLHRRARRAQEQLAHAEHQRAHALREADSLREALDVRAEDERHAQQAAQKLREELESTEVTLDLQRVENDRLRDRLARLDDDAAREEKRLFRELREVRASLDRVEGENRQLRDLLHDRDAQLAAATVSREQSQGRARSVDSTGQPGSSSSGSSRKRKHEEAGEEVSKLSSRLSQTENLLASQSRQLQHVQSEAEEREVDRRRLSEQVCYLQNALGKAGAFLTSKGLPLDFLEDSDDE</sequence>
<dbReference type="InterPro" id="IPR046347">
    <property type="entry name" value="bZIP_sf"/>
</dbReference>
<evidence type="ECO:0000256" key="1">
    <source>
        <dbReference type="SAM" id="Coils"/>
    </source>
</evidence>
<feature type="compositionally biased region" description="Polar residues" evidence="2">
    <location>
        <begin position="372"/>
        <end position="389"/>
    </location>
</feature>
<organism evidence="4 5">
    <name type="scientific">Schizopora paradoxa</name>
    <dbReference type="NCBI Taxonomy" id="27342"/>
    <lineage>
        <taxon>Eukaryota</taxon>
        <taxon>Fungi</taxon>
        <taxon>Dikarya</taxon>
        <taxon>Basidiomycota</taxon>
        <taxon>Agaricomycotina</taxon>
        <taxon>Agaricomycetes</taxon>
        <taxon>Hymenochaetales</taxon>
        <taxon>Schizoporaceae</taxon>
        <taxon>Schizopora</taxon>
    </lineage>
</organism>
<accession>A0A0H2RX29</accession>
<feature type="region of interest" description="Disordered" evidence="2">
    <location>
        <begin position="366"/>
        <end position="445"/>
    </location>
</feature>
<evidence type="ECO:0000256" key="2">
    <source>
        <dbReference type="SAM" id="MobiDB-lite"/>
    </source>
</evidence>
<evidence type="ECO:0000259" key="3">
    <source>
        <dbReference type="PROSITE" id="PS50217"/>
    </source>
</evidence>
<dbReference type="GO" id="GO:0003700">
    <property type="term" value="F:DNA-binding transcription factor activity"/>
    <property type="evidence" value="ECO:0007669"/>
    <property type="project" value="InterPro"/>
</dbReference>
<feature type="compositionally biased region" description="Basic residues" evidence="2">
    <location>
        <begin position="40"/>
        <end position="49"/>
    </location>
</feature>
<feature type="domain" description="BZIP" evidence="3">
    <location>
        <begin position="28"/>
        <end position="76"/>
    </location>
</feature>
<feature type="compositionally biased region" description="Low complexity" evidence="2">
    <location>
        <begin position="147"/>
        <end position="176"/>
    </location>
</feature>
<dbReference type="InParanoid" id="A0A0H2RX29"/>
<name>A0A0H2RX29_9AGAM</name>
<dbReference type="PROSITE" id="PS00036">
    <property type="entry name" value="BZIP_BASIC"/>
    <property type="match status" value="1"/>
</dbReference>
<feature type="region of interest" description="Disordered" evidence="2">
    <location>
        <begin position="1"/>
        <end position="54"/>
    </location>
</feature>
<feature type="coiled-coil region" evidence="1">
    <location>
        <begin position="236"/>
        <end position="358"/>
    </location>
</feature>
<dbReference type="Pfam" id="PF07716">
    <property type="entry name" value="bZIP_2"/>
    <property type="match status" value="1"/>
</dbReference>
<feature type="compositionally biased region" description="Acidic residues" evidence="2">
    <location>
        <begin position="112"/>
        <end position="124"/>
    </location>
</feature>
<feature type="compositionally biased region" description="Polar residues" evidence="2">
    <location>
        <begin position="411"/>
        <end position="434"/>
    </location>
</feature>
<dbReference type="EMBL" id="KQ085951">
    <property type="protein sequence ID" value="KLO13948.1"/>
    <property type="molecule type" value="Genomic_DNA"/>
</dbReference>
<evidence type="ECO:0000313" key="4">
    <source>
        <dbReference type="EMBL" id="KLO13948.1"/>
    </source>
</evidence>
<keyword evidence="1" id="KW-0175">Coiled coil</keyword>
<feature type="compositionally biased region" description="Basic and acidic residues" evidence="2">
    <location>
        <begin position="435"/>
        <end position="445"/>
    </location>
</feature>
<dbReference type="SUPFAM" id="SSF57959">
    <property type="entry name" value="Leucine zipper domain"/>
    <property type="match status" value="1"/>
</dbReference>